<protein>
    <submittedName>
        <fullName evidence="4">CBS domain-containing protein</fullName>
    </submittedName>
</protein>
<dbReference type="PANTHER" id="PTHR43080:SF2">
    <property type="entry name" value="CBS DOMAIN-CONTAINING PROTEIN"/>
    <property type="match status" value="1"/>
</dbReference>
<dbReference type="Gene3D" id="3.10.580.10">
    <property type="entry name" value="CBS-domain"/>
    <property type="match status" value="1"/>
</dbReference>
<evidence type="ECO:0000259" key="3">
    <source>
        <dbReference type="PROSITE" id="PS51371"/>
    </source>
</evidence>
<evidence type="ECO:0000256" key="1">
    <source>
        <dbReference type="ARBA" id="ARBA00023122"/>
    </source>
</evidence>
<feature type="domain" description="CBS" evidence="3">
    <location>
        <begin position="7"/>
        <end position="63"/>
    </location>
</feature>
<reference evidence="4 5" key="1">
    <citation type="submission" date="2024-06" db="EMBL/GenBank/DDBJ databases">
        <title>The Natural Products Discovery Center: Release of the First 8490 Sequenced Strains for Exploring Actinobacteria Biosynthetic Diversity.</title>
        <authorList>
            <person name="Kalkreuter E."/>
            <person name="Kautsar S.A."/>
            <person name="Yang D."/>
            <person name="Bader C.D."/>
            <person name="Teijaro C.N."/>
            <person name="Fluegel L."/>
            <person name="Davis C.M."/>
            <person name="Simpson J.R."/>
            <person name="Lauterbach L."/>
            <person name="Steele A.D."/>
            <person name="Gui C."/>
            <person name="Meng S."/>
            <person name="Li G."/>
            <person name="Viehrig K."/>
            <person name="Ye F."/>
            <person name="Su P."/>
            <person name="Kiefer A.F."/>
            <person name="Nichols A."/>
            <person name="Cepeda A.J."/>
            <person name="Yan W."/>
            <person name="Fan B."/>
            <person name="Jiang Y."/>
            <person name="Adhikari A."/>
            <person name="Zheng C.-J."/>
            <person name="Schuster L."/>
            <person name="Cowan T.M."/>
            <person name="Smanski M.J."/>
            <person name="Chevrette M.G."/>
            <person name="De Carvalho L.P.S."/>
            <person name="Shen B."/>
        </authorList>
    </citation>
    <scope>NUCLEOTIDE SEQUENCE [LARGE SCALE GENOMIC DNA]</scope>
    <source>
        <strain evidence="4 5">NPDC048946</strain>
    </source>
</reference>
<organism evidence="4 5">
    <name type="scientific">Streptodolium elevatio</name>
    <dbReference type="NCBI Taxonomy" id="3157996"/>
    <lineage>
        <taxon>Bacteria</taxon>
        <taxon>Bacillati</taxon>
        <taxon>Actinomycetota</taxon>
        <taxon>Actinomycetes</taxon>
        <taxon>Kitasatosporales</taxon>
        <taxon>Streptomycetaceae</taxon>
        <taxon>Streptodolium</taxon>
    </lineage>
</organism>
<evidence type="ECO:0000313" key="4">
    <source>
        <dbReference type="EMBL" id="MEU8137461.1"/>
    </source>
</evidence>
<dbReference type="SMART" id="SM00116">
    <property type="entry name" value="CBS"/>
    <property type="match status" value="2"/>
</dbReference>
<name>A0ABV3DNX4_9ACTN</name>
<sequence>MLVRDGMSTVVLTIGPTHTLRAAARLMAARQIGAAVVIDPDTSGIGILTERDILVSIGSDQDPDREIAGDHLTSNVVFATPHWTLADAAAAMTRGNFRHLVVLDREDVVGMISVRDIVRCTIQEQARATELVG</sequence>
<evidence type="ECO:0000313" key="5">
    <source>
        <dbReference type="Proteomes" id="UP001551482"/>
    </source>
</evidence>
<dbReference type="SUPFAM" id="SSF54631">
    <property type="entry name" value="CBS-domain pair"/>
    <property type="match status" value="1"/>
</dbReference>
<dbReference type="RefSeq" id="WP_358359388.1">
    <property type="nucleotide sequence ID" value="NZ_JBEZFP010000089.1"/>
</dbReference>
<gene>
    <name evidence="4" type="ORF">AB0C36_28615</name>
</gene>
<dbReference type="Pfam" id="PF00571">
    <property type="entry name" value="CBS"/>
    <property type="match status" value="2"/>
</dbReference>
<proteinExistence type="predicted"/>
<feature type="domain" description="CBS" evidence="3">
    <location>
        <begin position="72"/>
        <end position="127"/>
    </location>
</feature>
<dbReference type="Proteomes" id="UP001551482">
    <property type="component" value="Unassembled WGS sequence"/>
</dbReference>
<dbReference type="PANTHER" id="PTHR43080">
    <property type="entry name" value="CBS DOMAIN-CONTAINING PROTEIN CBSX3, MITOCHONDRIAL"/>
    <property type="match status" value="1"/>
</dbReference>
<evidence type="ECO:0000256" key="2">
    <source>
        <dbReference type="PROSITE-ProRule" id="PRU00703"/>
    </source>
</evidence>
<dbReference type="PROSITE" id="PS51371">
    <property type="entry name" value="CBS"/>
    <property type="match status" value="2"/>
</dbReference>
<keyword evidence="5" id="KW-1185">Reference proteome</keyword>
<comment type="caution">
    <text evidence="4">The sequence shown here is derived from an EMBL/GenBank/DDBJ whole genome shotgun (WGS) entry which is preliminary data.</text>
</comment>
<dbReference type="InterPro" id="IPR051257">
    <property type="entry name" value="Diverse_CBS-Domain"/>
</dbReference>
<keyword evidence="1 2" id="KW-0129">CBS domain</keyword>
<accession>A0ABV3DNX4</accession>
<dbReference type="InterPro" id="IPR046342">
    <property type="entry name" value="CBS_dom_sf"/>
</dbReference>
<dbReference type="InterPro" id="IPR000644">
    <property type="entry name" value="CBS_dom"/>
</dbReference>
<dbReference type="EMBL" id="JBEZFP010000089">
    <property type="protein sequence ID" value="MEU8137461.1"/>
    <property type="molecule type" value="Genomic_DNA"/>
</dbReference>